<dbReference type="InterPro" id="IPR007569">
    <property type="entry name" value="DUF559"/>
</dbReference>
<dbReference type="Pfam" id="PF04480">
    <property type="entry name" value="DUF559"/>
    <property type="match status" value="1"/>
</dbReference>
<comment type="caution">
    <text evidence="2">The sequence shown here is derived from an EMBL/GenBank/DDBJ whole genome shotgun (WGS) entry which is preliminary data.</text>
</comment>
<dbReference type="PANTHER" id="PTHR38590">
    <property type="entry name" value="BLL0828 PROTEIN"/>
    <property type="match status" value="1"/>
</dbReference>
<dbReference type="RefSeq" id="WP_217790084.1">
    <property type="nucleotide sequence ID" value="NZ_JAHSPG010000002.1"/>
</dbReference>
<feature type="domain" description="DUF559" evidence="1">
    <location>
        <begin position="14"/>
        <end position="117"/>
    </location>
</feature>
<evidence type="ECO:0000259" key="1">
    <source>
        <dbReference type="Pfam" id="PF04480"/>
    </source>
</evidence>
<name>A0A9E2W7L0_9BACT</name>
<organism evidence="2 3">
    <name type="scientific">Pinibacter aurantiacus</name>
    <dbReference type="NCBI Taxonomy" id="2851599"/>
    <lineage>
        <taxon>Bacteria</taxon>
        <taxon>Pseudomonadati</taxon>
        <taxon>Bacteroidota</taxon>
        <taxon>Chitinophagia</taxon>
        <taxon>Chitinophagales</taxon>
        <taxon>Chitinophagaceae</taxon>
        <taxon>Pinibacter</taxon>
    </lineage>
</organism>
<protein>
    <submittedName>
        <fullName evidence="2">DUF559 domain-containing protein</fullName>
    </submittedName>
</protein>
<dbReference type="EMBL" id="JAHSPG010000002">
    <property type="protein sequence ID" value="MBV4356462.1"/>
    <property type="molecule type" value="Genomic_DNA"/>
</dbReference>
<evidence type="ECO:0000313" key="2">
    <source>
        <dbReference type="EMBL" id="MBV4356462.1"/>
    </source>
</evidence>
<accession>A0A9E2W7L0</accession>
<dbReference type="PANTHER" id="PTHR38590:SF1">
    <property type="entry name" value="BLL0828 PROTEIN"/>
    <property type="match status" value="1"/>
</dbReference>
<gene>
    <name evidence="2" type="ORF">KTO63_04825</name>
</gene>
<dbReference type="Proteomes" id="UP000812270">
    <property type="component" value="Unassembled WGS sequence"/>
</dbReference>
<dbReference type="InterPro" id="IPR047216">
    <property type="entry name" value="Endonuclease_DUF559_bact"/>
</dbReference>
<dbReference type="CDD" id="cd01038">
    <property type="entry name" value="Endonuclease_DUF559"/>
    <property type="match status" value="1"/>
</dbReference>
<proteinExistence type="predicted"/>
<keyword evidence="3" id="KW-1185">Reference proteome</keyword>
<evidence type="ECO:0000313" key="3">
    <source>
        <dbReference type="Proteomes" id="UP000812270"/>
    </source>
</evidence>
<dbReference type="AlphaFoldDB" id="A0A9E2W7L0"/>
<sequence>MKRRIIHPYNPLLKELAKKLRSSMTFSEVKLWNVVKNKKMLGYDFDRQRPIKNYIVDFYCKDLQLALEVDGITHASEIAVWKDEIRQREIEELGISFLRFNALDVVHDIENAQRTIENWILEYEERNGVDDEILRKRTRL</sequence>
<reference evidence="2" key="1">
    <citation type="submission" date="2021-06" db="EMBL/GenBank/DDBJ databases">
        <authorList>
            <person name="Huq M.A."/>
        </authorList>
    </citation>
    <scope>NUCLEOTIDE SEQUENCE</scope>
    <source>
        <strain evidence="2">MAH-26</strain>
    </source>
</reference>